<dbReference type="Pfam" id="PF20180">
    <property type="entry name" value="UQCC2_CBP6"/>
    <property type="match status" value="1"/>
</dbReference>
<dbReference type="EMBL" id="ML179238">
    <property type="protein sequence ID" value="THU93854.1"/>
    <property type="molecule type" value="Genomic_DNA"/>
</dbReference>
<dbReference type="OrthoDB" id="2107880at2759"/>
<organism evidence="1 2">
    <name type="scientific">Dendrothele bispora (strain CBS 962.96)</name>
    <dbReference type="NCBI Taxonomy" id="1314807"/>
    <lineage>
        <taxon>Eukaryota</taxon>
        <taxon>Fungi</taxon>
        <taxon>Dikarya</taxon>
        <taxon>Basidiomycota</taxon>
        <taxon>Agaricomycotina</taxon>
        <taxon>Agaricomycetes</taxon>
        <taxon>Agaricomycetidae</taxon>
        <taxon>Agaricales</taxon>
        <taxon>Agaricales incertae sedis</taxon>
        <taxon>Dendrothele</taxon>
    </lineage>
</organism>
<dbReference type="AlphaFoldDB" id="A0A4S8LW55"/>
<dbReference type="Proteomes" id="UP000297245">
    <property type="component" value="Unassembled WGS sequence"/>
</dbReference>
<protein>
    <submittedName>
        <fullName evidence="1">Uncharacterized protein</fullName>
    </submittedName>
</protein>
<name>A0A4S8LW55_DENBC</name>
<evidence type="ECO:0000313" key="1">
    <source>
        <dbReference type="EMBL" id="THU93854.1"/>
    </source>
</evidence>
<accession>A0A4S8LW55</accession>
<evidence type="ECO:0000313" key="2">
    <source>
        <dbReference type="Proteomes" id="UP000297245"/>
    </source>
</evidence>
<gene>
    <name evidence="1" type="ORF">K435DRAFT_829406</name>
</gene>
<proteinExistence type="predicted"/>
<keyword evidence="2" id="KW-1185">Reference proteome</keyword>
<reference evidence="1 2" key="1">
    <citation type="journal article" date="2019" name="Nat. Ecol. Evol.">
        <title>Megaphylogeny resolves global patterns of mushroom evolution.</title>
        <authorList>
            <person name="Varga T."/>
            <person name="Krizsan K."/>
            <person name="Foldi C."/>
            <person name="Dima B."/>
            <person name="Sanchez-Garcia M."/>
            <person name="Sanchez-Ramirez S."/>
            <person name="Szollosi G.J."/>
            <person name="Szarkandi J.G."/>
            <person name="Papp V."/>
            <person name="Albert L."/>
            <person name="Andreopoulos W."/>
            <person name="Angelini C."/>
            <person name="Antonin V."/>
            <person name="Barry K.W."/>
            <person name="Bougher N.L."/>
            <person name="Buchanan P."/>
            <person name="Buyck B."/>
            <person name="Bense V."/>
            <person name="Catcheside P."/>
            <person name="Chovatia M."/>
            <person name="Cooper J."/>
            <person name="Damon W."/>
            <person name="Desjardin D."/>
            <person name="Finy P."/>
            <person name="Geml J."/>
            <person name="Haridas S."/>
            <person name="Hughes K."/>
            <person name="Justo A."/>
            <person name="Karasinski D."/>
            <person name="Kautmanova I."/>
            <person name="Kiss B."/>
            <person name="Kocsube S."/>
            <person name="Kotiranta H."/>
            <person name="LaButti K.M."/>
            <person name="Lechner B.E."/>
            <person name="Liimatainen K."/>
            <person name="Lipzen A."/>
            <person name="Lukacs Z."/>
            <person name="Mihaltcheva S."/>
            <person name="Morgado L.N."/>
            <person name="Niskanen T."/>
            <person name="Noordeloos M.E."/>
            <person name="Ohm R.A."/>
            <person name="Ortiz-Santana B."/>
            <person name="Ovrebo C."/>
            <person name="Racz N."/>
            <person name="Riley R."/>
            <person name="Savchenko A."/>
            <person name="Shiryaev A."/>
            <person name="Soop K."/>
            <person name="Spirin V."/>
            <person name="Szebenyi C."/>
            <person name="Tomsovsky M."/>
            <person name="Tulloss R.E."/>
            <person name="Uehling J."/>
            <person name="Grigoriev I.V."/>
            <person name="Vagvolgyi C."/>
            <person name="Papp T."/>
            <person name="Martin F.M."/>
            <person name="Miettinen O."/>
            <person name="Hibbett D.S."/>
            <person name="Nagy L.G."/>
        </authorList>
    </citation>
    <scope>NUCLEOTIDE SEQUENCE [LARGE SCALE GENOMIC DNA]</scope>
    <source>
        <strain evidence="1 2">CBS 962.96</strain>
    </source>
</reference>
<sequence length="106" mass="12222">MATPASVKLSQKMSAIAQLWHKDPFRPHLQLGVFLGSLAKHPRLTPQAVQAAQTLRDNRIKKRYQISEKTLNPASMPQHYDRLVEGFRKSAQGISRPWWKVFFGIW</sequence>